<dbReference type="RefSeq" id="WP_034831530.1">
    <property type="nucleotide sequence ID" value="NZ_JANX01000014.1"/>
</dbReference>
<feature type="region of interest" description="Disordered" evidence="1">
    <location>
        <begin position="39"/>
        <end position="63"/>
    </location>
</feature>
<comment type="caution">
    <text evidence="2">The sequence shown here is derived from an EMBL/GenBank/DDBJ whole genome shotgun (WGS) entry which is preliminary data.</text>
</comment>
<protein>
    <submittedName>
        <fullName evidence="2">Uncharacterized protein</fullName>
    </submittedName>
</protein>
<evidence type="ECO:0000256" key="1">
    <source>
        <dbReference type="SAM" id="MobiDB-lite"/>
    </source>
</evidence>
<proteinExistence type="predicted"/>
<reference evidence="2 3" key="1">
    <citation type="submission" date="2014-01" db="EMBL/GenBank/DDBJ databases">
        <title>Genome sequence determination for a cystic fibrosis isolate, Inquilinus limosus.</title>
        <authorList>
            <person name="Pino M."/>
            <person name="Di Conza J."/>
            <person name="Gutkind G."/>
        </authorList>
    </citation>
    <scope>NUCLEOTIDE SEQUENCE [LARGE SCALE GENOMIC DNA]</scope>
    <source>
        <strain evidence="2 3">MP06</strain>
    </source>
</reference>
<accession>A0A0A0DFF7</accession>
<evidence type="ECO:0000313" key="2">
    <source>
        <dbReference type="EMBL" id="KGM35722.1"/>
    </source>
</evidence>
<organism evidence="2 3">
    <name type="scientific">Inquilinus limosus MP06</name>
    <dbReference type="NCBI Taxonomy" id="1398085"/>
    <lineage>
        <taxon>Bacteria</taxon>
        <taxon>Pseudomonadati</taxon>
        <taxon>Pseudomonadota</taxon>
        <taxon>Alphaproteobacteria</taxon>
        <taxon>Rhodospirillales</taxon>
        <taxon>Rhodospirillaceae</taxon>
        <taxon>Inquilinus</taxon>
    </lineage>
</organism>
<sequence>MITDLIKGLVELVKALLVPFITWQAAQGAEAKRNAETLATQNEIASRPDVPDDELDGWLRQRR</sequence>
<gene>
    <name evidence="2" type="ORF">P409_02775</name>
</gene>
<evidence type="ECO:0000313" key="3">
    <source>
        <dbReference type="Proteomes" id="UP000029995"/>
    </source>
</evidence>
<dbReference type="Proteomes" id="UP000029995">
    <property type="component" value="Unassembled WGS sequence"/>
</dbReference>
<dbReference type="AlphaFoldDB" id="A0A0A0DFF7"/>
<name>A0A0A0DFF7_9PROT</name>
<dbReference type="OrthoDB" id="9429531at2"/>
<dbReference type="EMBL" id="JANX01000014">
    <property type="protein sequence ID" value="KGM35722.1"/>
    <property type="molecule type" value="Genomic_DNA"/>
</dbReference>